<sequence length="332" mass="37380">MNNSTDKAASNDVDITNAKSTKDSGVSAGVPGFSVWISERERLIAENNRLAGLLDEIQQEHNRKTAEIMFISSQKDTELKTLRAECGHLRAQVSEAAEQRNALDSLAVRSESQKNEIEQRVKENAELAERHRLLSENLNARDEALEKIVLEVKQLKDEHERLKNDNEALSVESAKLKVVQEELSAATHTNRLIEGKYAKTLNQVQRSVAESAELTDQISQLQAQLDRYSLELDAAQKKVEAARSDLLAAHSAHQKELEALSVQHGNYVAQLRALFNQQRDESAKEFKALLQKRMENRGVTRELSTELTKQRNQVERTYAELTLKETGMSLGK</sequence>
<comment type="caution">
    <text evidence="3">The sequence shown here is derived from an EMBL/GenBank/DDBJ whole genome shotgun (WGS) entry which is preliminary data.</text>
</comment>
<dbReference type="Proteomes" id="UP000018733">
    <property type="component" value="Unassembled WGS sequence"/>
</dbReference>
<evidence type="ECO:0000313" key="4">
    <source>
        <dbReference type="Proteomes" id="UP000018733"/>
    </source>
</evidence>
<proteinExistence type="predicted"/>
<reference evidence="3 4" key="1">
    <citation type="journal article" date="2014" name="Genome Announc.">
        <title>Draft Genome Sequence of Advenella kashmirensis Strain W13003, a Polycyclic Aromatic Hydrocarbon-Degrading Bacterium.</title>
        <authorList>
            <person name="Wang X."/>
            <person name="Jin D."/>
            <person name="Zhou L."/>
            <person name="Wu L."/>
            <person name="An W."/>
            <person name="Zhao L."/>
        </authorList>
    </citation>
    <scope>NUCLEOTIDE SEQUENCE [LARGE SCALE GENOMIC DNA]</scope>
    <source>
        <strain evidence="3 4">W13003</strain>
    </source>
</reference>
<feature type="region of interest" description="Disordered" evidence="2">
    <location>
        <begin position="1"/>
        <end position="27"/>
    </location>
</feature>
<feature type="compositionally biased region" description="Polar residues" evidence="2">
    <location>
        <begin position="1"/>
        <end position="19"/>
    </location>
</feature>
<dbReference type="STRING" id="1424334.W822_04170"/>
<name>V8QZ90_9BURK</name>
<dbReference type="HOGENOM" id="CLU_835848_0_0_4"/>
<keyword evidence="1" id="KW-0175">Coiled coil</keyword>
<evidence type="ECO:0000256" key="1">
    <source>
        <dbReference type="SAM" id="Coils"/>
    </source>
</evidence>
<organism evidence="3 4">
    <name type="scientific">Advenella kashmirensis W13003</name>
    <dbReference type="NCBI Taxonomy" id="1424334"/>
    <lineage>
        <taxon>Bacteria</taxon>
        <taxon>Pseudomonadati</taxon>
        <taxon>Pseudomonadota</taxon>
        <taxon>Betaproteobacteria</taxon>
        <taxon>Burkholderiales</taxon>
        <taxon>Alcaligenaceae</taxon>
    </lineage>
</organism>
<gene>
    <name evidence="3" type="ORF">W822_04170</name>
</gene>
<dbReference type="RefSeq" id="WP_024003900.1">
    <property type="nucleotide sequence ID" value="NZ_KI650979.1"/>
</dbReference>
<feature type="coiled-coil region" evidence="1">
    <location>
        <begin position="40"/>
        <end position="172"/>
    </location>
</feature>
<dbReference type="EMBL" id="AYXT01000001">
    <property type="protein sequence ID" value="ETF04718.1"/>
    <property type="molecule type" value="Genomic_DNA"/>
</dbReference>
<feature type="coiled-coil region" evidence="1">
    <location>
        <begin position="204"/>
        <end position="245"/>
    </location>
</feature>
<evidence type="ECO:0000313" key="3">
    <source>
        <dbReference type="EMBL" id="ETF04718.1"/>
    </source>
</evidence>
<protein>
    <submittedName>
        <fullName evidence="3">Uncharacterized protein</fullName>
    </submittedName>
</protein>
<dbReference type="PATRIC" id="fig|1424334.3.peg.838"/>
<accession>V8QZ90</accession>
<evidence type="ECO:0000256" key="2">
    <source>
        <dbReference type="SAM" id="MobiDB-lite"/>
    </source>
</evidence>
<dbReference type="AlphaFoldDB" id="V8QZ90"/>
<keyword evidence="4" id="KW-1185">Reference proteome</keyword>